<gene>
    <name evidence="1" type="ORF">HNP46_007214</name>
</gene>
<comment type="caution">
    <text evidence="1">The sequence shown here is derived from an EMBL/GenBank/DDBJ whole genome shotgun (WGS) entry which is preliminary data.</text>
</comment>
<dbReference type="InterPro" id="IPR002514">
    <property type="entry name" value="Transposase_8"/>
</dbReference>
<dbReference type="SUPFAM" id="SSF48295">
    <property type="entry name" value="TrpR-like"/>
    <property type="match status" value="1"/>
</dbReference>
<dbReference type="RefSeq" id="WP_184598996.1">
    <property type="nucleotide sequence ID" value="NZ_JACHLI010000079.1"/>
</dbReference>
<dbReference type="GO" id="GO:0043565">
    <property type="term" value="F:sequence-specific DNA binding"/>
    <property type="evidence" value="ECO:0007669"/>
    <property type="project" value="InterPro"/>
</dbReference>
<evidence type="ECO:0000313" key="2">
    <source>
        <dbReference type="Proteomes" id="UP000566995"/>
    </source>
</evidence>
<evidence type="ECO:0000313" key="1">
    <source>
        <dbReference type="EMBL" id="MBB4868291.1"/>
    </source>
</evidence>
<proteinExistence type="predicted"/>
<dbReference type="NCBIfam" id="NF047595">
    <property type="entry name" value="IS66_ISRel24_TnpA"/>
    <property type="match status" value="1"/>
</dbReference>
<dbReference type="Proteomes" id="UP000566995">
    <property type="component" value="Unassembled WGS sequence"/>
</dbReference>
<dbReference type="InterPro" id="IPR036388">
    <property type="entry name" value="WH-like_DNA-bd_sf"/>
</dbReference>
<reference evidence="1 2" key="1">
    <citation type="submission" date="2020-08" db="EMBL/GenBank/DDBJ databases">
        <title>Functional genomics of gut bacteria from endangered species of beetles.</title>
        <authorList>
            <person name="Carlos-Shanley C."/>
        </authorList>
    </citation>
    <scope>NUCLEOTIDE SEQUENCE [LARGE SCALE GENOMIC DNA]</scope>
    <source>
        <strain evidence="1 2">S00179</strain>
    </source>
</reference>
<protein>
    <submittedName>
        <fullName evidence="1">Transposase-like protein</fullName>
    </submittedName>
</protein>
<name>A0A7W7KT83_PSENT</name>
<dbReference type="Pfam" id="PF01527">
    <property type="entry name" value="HTH_Tnp_1"/>
    <property type="match status" value="1"/>
</dbReference>
<dbReference type="GO" id="GO:0004803">
    <property type="term" value="F:transposase activity"/>
    <property type="evidence" value="ECO:0007669"/>
    <property type="project" value="InterPro"/>
</dbReference>
<dbReference type="Gene3D" id="1.10.10.10">
    <property type="entry name" value="Winged helix-like DNA-binding domain superfamily/Winged helix DNA-binding domain"/>
    <property type="match status" value="1"/>
</dbReference>
<dbReference type="GO" id="GO:0006313">
    <property type="term" value="P:DNA transposition"/>
    <property type="evidence" value="ECO:0007669"/>
    <property type="project" value="InterPro"/>
</dbReference>
<dbReference type="InterPro" id="IPR010921">
    <property type="entry name" value="Trp_repressor/repl_initiator"/>
</dbReference>
<sequence length="122" mass="13882">MSTASTEREIRQRRRYTSSFKAKIVSLCLQGDTSIAQVALQHSLNTNLVQSWIRNAKQQSQLLALPGFVAVPMQSPVAERPTPQPAREEVRIEILHRRMTLTVHWPTADAEGCARFMRELLQ</sequence>
<accession>A0A7W7KT83</accession>
<dbReference type="AlphaFoldDB" id="A0A7W7KT83"/>
<organism evidence="1 2">
    <name type="scientific">Pseudomonas nitroreducens</name>
    <dbReference type="NCBI Taxonomy" id="46680"/>
    <lineage>
        <taxon>Bacteria</taxon>
        <taxon>Pseudomonadati</taxon>
        <taxon>Pseudomonadota</taxon>
        <taxon>Gammaproteobacteria</taxon>
        <taxon>Pseudomonadales</taxon>
        <taxon>Pseudomonadaceae</taxon>
        <taxon>Pseudomonas</taxon>
    </lineage>
</organism>
<dbReference type="EMBL" id="JACHLI010000079">
    <property type="protein sequence ID" value="MBB4868291.1"/>
    <property type="molecule type" value="Genomic_DNA"/>
</dbReference>